<dbReference type="EMBL" id="JAYMYQ010000006">
    <property type="protein sequence ID" value="KAK7323205.1"/>
    <property type="molecule type" value="Genomic_DNA"/>
</dbReference>
<reference evidence="1 2" key="1">
    <citation type="submission" date="2024-01" db="EMBL/GenBank/DDBJ databases">
        <title>The genomes of 5 underutilized Papilionoideae crops provide insights into root nodulation and disease resistanc.</title>
        <authorList>
            <person name="Jiang F."/>
        </authorList>
    </citation>
    <scope>NUCLEOTIDE SEQUENCE [LARGE SCALE GENOMIC DNA]</scope>
    <source>
        <strain evidence="1">LVBAO_FW01</strain>
        <tissue evidence="1">Leaves</tissue>
    </source>
</reference>
<sequence>MPNPNCGPIGFITYHRGFLIVLPLNSLPHCGLNANSAWLFAGLLAIWLKGRRGVLGFIKVEHIKRGRDSHLRSVKWSKVYHHAIGPLATELISAYGTTTAVSSDVDYPRKEPALPALDILSYQDVNKPWIAFRNSCFSHRPTQMDKKDTSCYRSLDKGLIEPIMRVGSLHSACELEGGIKLAVQGICFNDIQVDLLSYVAPVLWHYVELDCRHRGIDL</sequence>
<gene>
    <name evidence="1" type="ORF">VNO77_26669</name>
</gene>
<accession>A0AAN9KSP7</accession>
<evidence type="ECO:0000313" key="2">
    <source>
        <dbReference type="Proteomes" id="UP001367508"/>
    </source>
</evidence>
<name>A0AAN9KSP7_CANGL</name>
<evidence type="ECO:0000313" key="1">
    <source>
        <dbReference type="EMBL" id="KAK7323205.1"/>
    </source>
</evidence>
<comment type="caution">
    <text evidence="1">The sequence shown here is derived from an EMBL/GenBank/DDBJ whole genome shotgun (WGS) entry which is preliminary data.</text>
</comment>
<dbReference type="Proteomes" id="UP001367508">
    <property type="component" value="Unassembled WGS sequence"/>
</dbReference>
<organism evidence="1 2">
    <name type="scientific">Canavalia gladiata</name>
    <name type="common">Sword bean</name>
    <name type="synonym">Dolichos gladiatus</name>
    <dbReference type="NCBI Taxonomy" id="3824"/>
    <lineage>
        <taxon>Eukaryota</taxon>
        <taxon>Viridiplantae</taxon>
        <taxon>Streptophyta</taxon>
        <taxon>Embryophyta</taxon>
        <taxon>Tracheophyta</taxon>
        <taxon>Spermatophyta</taxon>
        <taxon>Magnoliopsida</taxon>
        <taxon>eudicotyledons</taxon>
        <taxon>Gunneridae</taxon>
        <taxon>Pentapetalae</taxon>
        <taxon>rosids</taxon>
        <taxon>fabids</taxon>
        <taxon>Fabales</taxon>
        <taxon>Fabaceae</taxon>
        <taxon>Papilionoideae</taxon>
        <taxon>50 kb inversion clade</taxon>
        <taxon>NPAAA clade</taxon>
        <taxon>indigoferoid/millettioid clade</taxon>
        <taxon>Phaseoleae</taxon>
        <taxon>Canavalia</taxon>
    </lineage>
</organism>
<proteinExistence type="predicted"/>
<keyword evidence="2" id="KW-1185">Reference proteome</keyword>
<dbReference type="AlphaFoldDB" id="A0AAN9KSP7"/>
<protein>
    <submittedName>
        <fullName evidence="1">Uncharacterized protein</fullName>
    </submittedName>
</protein>